<feature type="compositionally biased region" description="Basic and acidic residues" evidence="1">
    <location>
        <begin position="1"/>
        <end position="15"/>
    </location>
</feature>
<keyword evidence="4" id="KW-1185">Reference proteome</keyword>
<evidence type="ECO:0000256" key="1">
    <source>
        <dbReference type="SAM" id="MobiDB-lite"/>
    </source>
</evidence>
<dbReference type="InterPro" id="IPR022226">
    <property type="entry name" value="DUF3752"/>
</dbReference>
<evidence type="ECO:0000259" key="2">
    <source>
        <dbReference type="Pfam" id="PF12572"/>
    </source>
</evidence>
<protein>
    <recommendedName>
        <fullName evidence="2">DUF3752 domain-containing protein</fullName>
    </recommendedName>
</protein>
<accession>A0A9W8TIN3</accession>
<sequence length="73" mass="8217">MEEVQSARERGEHSKGVGAKKGWVDEEVDDPSKRAFDKEKDMKLGGRITTAQRKEFLNKAADFGGRFAKGKYL</sequence>
<dbReference type="VEuPathDB" id="FungiDB:F4678DRAFT_293403"/>
<proteinExistence type="predicted"/>
<dbReference type="EMBL" id="JANPWZ010002458">
    <property type="protein sequence ID" value="KAJ3558578.1"/>
    <property type="molecule type" value="Genomic_DNA"/>
</dbReference>
<dbReference type="Pfam" id="PF12572">
    <property type="entry name" value="DUF3752"/>
    <property type="match status" value="1"/>
</dbReference>
<evidence type="ECO:0000313" key="4">
    <source>
        <dbReference type="Proteomes" id="UP001148614"/>
    </source>
</evidence>
<feature type="region of interest" description="Disordered" evidence="1">
    <location>
        <begin position="1"/>
        <end position="26"/>
    </location>
</feature>
<name>A0A9W8TIN3_9PEZI</name>
<reference evidence="3" key="1">
    <citation type="submission" date="2022-07" db="EMBL/GenBank/DDBJ databases">
        <title>Genome Sequence of Xylaria arbuscula.</title>
        <authorList>
            <person name="Buettner E."/>
        </authorList>
    </citation>
    <scope>NUCLEOTIDE SEQUENCE</scope>
    <source>
        <strain evidence="3">VT107</strain>
    </source>
</reference>
<comment type="caution">
    <text evidence="3">The sequence shown here is derived from an EMBL/GenBank/DDBJ whole genome shotgun (WGS) entry which is preliminary data.</text>
</comment>
<dbReference type="AlphaFoldDB" id="A0A9W8TIN3"/>
<feature type="domain" description="DUF3752" evidence="2">
    <location>
        <begin position="12"/>
        <end position="67"/>
    </location>
</feature>
<evidence type="ECO:0000313" key="3">
    <source>
        <dbReference type="EMBL" id="KAJ3558578.1"/>
    </source>
</evidence>
<dbReference type="Proteomes" id="UP001148614">
    <property type="component" value="Unassembled WGS sequence"/>
</dbReference>
<gene>
    <name evidence="3" type="ORF">NPX13_g9678</name>
</gene>
<organism evidence="3 4">
    <name type="scientific">Xylaria arbuscula</name>
    <dbReference type="NCBI Taxonomy" id="114810"/>
    <lineage>
        <taxon>Eukaryota</taxon>
        <taxon>Fungi</taxon>
        <taxon>Dikarya</taxon>
        <taxon>Ascomycota</taxon>
        <taxon>Pezizomycotina</taxon>
        <taxon>Sordariomycetes</taxon>
        <taxon>Xylariomycetidae</taxon>
        <taxon>Xylariales</taxon>
        <taxon>Xylariaceae</taxon>
        <taxon>Xylaria</taxon>
    </lineage>
</organism>